<proteinExistence type="predicted"/>
<evidence type="ECO:0000313" key="1">
    <source>
        <dbReference type="EMBL" id="KAI0026513.1"/>
    </source>
</evidence>
<protein>
    <submittedName>
        <fullName evidence="1">Uncharacterized protein</fullName>
    </submittedName>
</protein>
<keyword evidence="2" id="KW-1185">Reference proteome</keyword>
<name>A0ACB8Q4C1_9AGAM</name>
<organism evidence="1 2">
    <name type="scientific">Vararia minispora EC-137</name>
    <dbReference type="NCBI Taxonomy" id="1314806"/>
    <lineage>
        <taxon>Eukaryota</taxon>
        <taxon>Fungi</taxon>
        <taxon>Dikarya</taxon>
        <taxon>Basidiomycota</taxon>
        <taxon>Agaricomycotina</taxon>
        <taxon>Agaricomycetes</taxon>
        <taxon>Russulales</taxon>
        <taxon>Lachnocladiaceae</taxon>
        <taxon>Vararia</taxon>
    </lineage>
</organism>
<evidence type="ECO:0000313" key="2">
    <source>
        <dbReference type="Proteomes" id="UP000814128"/>
    </source>
</evidence>
<dbReference type="Proteomes" id="UP000814128">
    <property type="component" value="Unassembled WGS sequence"/>
</dbReference>
<gene>
    <name evidence="1" type="ORF">K488DRAFT_75285</name>
</gene>
<dbReference type="EMBL" id="MU274456">
    <property type="protein sequence ID" value="KAI0026513.1"/>
    <property type="molecule type" value="Genomic_DNA"/>
</dbReference>
<reference evidence="1" key="1">
    <citation type="submission" date="2021-02" db="EMBL/GenBank/DDBJ databases">
        <authorList>
            <consortium name="DOE Joint Genome Institute"/>
            <person name="Ahrendt S."/>
            <person name="Looney B.P."/>
            <person name="Miyauchi S."/>
            <person name="Morin E."/>
            <person name="Drula E."/>
            <person name="Courty P.E."/>
            <person name="Chicoki N."/>
            <person name="Fauchery L."/>
            <person name="Kohler A."/>
            <person name="Kuo A."/>
            <person name="Labutti K."/>
            <person name="Pangilinan J."/>
            <person name="Lipzen A."/>
            <person name="Riley R."/>
            <person name="Andreopoulos W."/>
            <person name="He G."/>
            <person name="Johnson J."/>
            <person name="Barry K.W."/>
            <person name="Grigoriev I.V."/>
            <person name="Nagy L."/>
            <person name="Hibbett D."/>
            <person name="Henrissat B."/>
            <person name="Matheny P.B."/>
            <person name="Labbe J."/>
            <person name="Martin F."/>
        </authorList>
    </citation>
    <scope>NUCLEOTIDE SEQUENCE</scope>
    <source>
        <strain evidence="1">EC-137</strain>
    </source>
</reference>
<comment type="caution">
    <text evidence="1">The sequence shown here is derived from an EMBL/GenBank/DDBJ whole genome shotgun (WGS) entry which is preliminary data.</text>
</comment>
<reference evidence="1" key="2">
    <citation type="journal article" date="2022" name="New Phytol.">
        <title>Evolutionary transition to the ectomycorrhizal habit in the genomes of a hyperdiverse lineage of mushroom-forming fungi.</title>
        <authorList>
            <person name="Looney B."/>
            <person name="Miyauchi S."/>
            <person name="Morin E."/>
            <person name="Drula E."/>
            <person name="Courty P.E."/>
            <person name="Kohler A."/>
            <person name="Kuo A."/>
            <person name="LaButti K."/>
            <person name="Pangilinan J."/>
            <person name="Lipzen A."/>
            <person name="Riley R."/>
            <person name="Andreopoulos W."/>
            <person name="He G."/>
            <person name="Johnson J."/>
            <person name="Nolan M."/>
            <person name="Tritt A."/>
            <person name="Barry K.W."/>
            <person name="Grigoriev I.V."/>
            <person name="Nagy L.G."/>
            <person name="Hibbett D."/>
            <person name="Henrissat B."/>
            <person name="Matheny P.B."/>
            <person name="Labbe J."/>
            <person name="Martin F.M."/>
        </authorList>
    </citation>
    <scope>NUCLEOTIDE SEQUENCE</scope>
    <source>
        <strain evidence="1">EC-137</strain>
    </source>
</reference>
<sequence>MTPLTLREHLAIYVQPTPGPSCTSDASSWTNGPARSPSEHREAHRSNQDNRPGNPGYRDGGFGEWREDNNFGDWDEEDEALAQGGIADNGRVSTLSDNKDVEDNALDLEEATLGLGDDFQDLDLQNDDTPIWKLDGVYNIVVFSEVVNKGSV</sequence>
<accession>A0ACB8Q4C1</accession>